<keyword evidence="5 11" id="KW-0812">Transmembrane</keyword>
<name>A0AAU9T9N3_THLAR</name>
<keyword evidence="10 11" id="KW-0325">Glycoprotein</keyword>
<dbReference type="SUPFAM" id="SSF53335">
    <property type="entry name" value="S-adenosyl-L-methionine-dependent methyltransferases"/>
    <property type="match status" value="1"/>
</dbReference>
<dbReference type="GO" id="GO:0008168">
    <property type="term" value="F:methyltransferase activity"/>
    <property type="evidence" value="ECO:0007669"/>
    <property type="project" value="UniProtKB-UniRule"/>
</dbReference>
<dbReference type="FunFam" id="3.40.50.150:FF:000043">
    <property type="entry name" value="probable methyltransferase PMT3"/>
    <property type="match status" value="1"/>
</dbReference>
<dbReference type="PANTHER" id="PTHR10108">
    <property type="entry name" value="SAM-DEPENDENT METHYLTRANSFERASE"/>
    <property type="match status" value="1"/>
</dbReference>
<evidence type="ECO:0000256" key="10">
    <source>
        <dbReference type="ARBA" id="ARBA00023180"/>
    </source>
</evidence>
<dbReference type="Pfam" id="PF03141">
    <property type="entry name" value="Methyltransf_29"/>
    <property type="match status" value="2"/>
</dbReference>
<dbReference type="GO" id="GO:0005802">
    <property type="term" value="C:trans-Golgi network"/>
    <property type="evidence" value="ECO:0007669"/>
    <property type="project" value="TreeGrafter"/>
</dbReference>
<dbReference type="PANTHER" id="PTHR10108:SF1152">
    <property type="entry name" value="METHYLTRANSFERASE PMT1-RELATED"/>
    <property type="match status" value="1"/>
</dbReference>
<evidence type="ECO:0000256" key="1">
    <source>
        <dbReference type="ARBA" id="ARBA00004323"/>
    </source>
</evidence>
<comment type="similarity">
    <text evidence="2 11">Belongs to the methyltransferase superfamily.</text>
</comment>
<evidence type="ECO:0000256" key="4">
    <source>
        <dbReference type="ARBA" id="ARBA00022679"/>
    </source>
</evidence>
<proteinExistence type="inferred from homology"/>
<reference evidence="12 13" key="1">
    <citation type="submission" date="2022-03" db="EMBL/GenBank/DDBJ databases">
        <authorList>
            <person name="Nunn A."/>
            <person name="Chopra R."/>
            <person name="Nunn A."/>
            <person name="Contreras Garrido A."/>
        </authorList>
    </citation>
    <scope>NUCLEOTIDE SEQUENCE [LARGE SCALE GENOMIC DNA]</scope>
</reference>
<dbReference type="InterPro" id="IPR004159">
    <property type="entry name" value="Put_SAM_MeTrfase"/>
</dbReference>
<protein>
    <recommendedName>
        <fullName evidence="11">Methyltransferase</fullName>
        <ecNumber evidence="11">2.1.1.-</ecNumber>
    </recommendedName>
</protein>
<dbReference type="InterPro" id="IPR029063">
    <property type="entry name" value="SAM-dependent_MTases_sf"/>
</dbReference>
<keyword evidence="6 11" id="KW-0735">Signal-anchor</keyword>
<organism evidence="12 13">
    <name type="scientific">Thlaspi arvense</name>
    <name type="common">Field penny-cress</name>
    <dbReference type="NCBI Taxonomy" id="13288"/>
    <lineage>
        <taxon>Eukaryota</taxon>
        <taxon>Viridiplantae</taxon>
        <taxon>Streptophyta</taxon>
        <taxon>Embryophyta</taxon>
        <taxon>Tracheophyta</taxon>
        <taxon>Spermatophyta</taxon>
        <taxon>Magnoliopsida</taxon>
        <taxon>eudicotyledons</taxon>
        <taxon>Gunneridae</taxon>
        <taxon>Pentapetalae</taxon>
        <taxon>rosids</taxon>
        <taxon>malvids</taxon>
        <taxon>Brassicales</taxon>
        <taxon>Brassicaceae</taxon>
        <taxon>Thlaspideae</taxon>
        <taxon>Thlaspi</taxon>
    </lineage>
</organism>
<evidence type="ECO:0000256" key="3">
    <source>
        <dbReference type="ARBA" id="ARBA00022603"/>
    </source>
</evidence>
<gene>
    <name evidence="12" type="ORF">TAV2_LOCUS25845</name>
</gene>
<sequence length="471" mass="53455">MKGRSEGGQKKKVIALVCVVALVLVCVYLFYGSSDHRASAIEYGRKLGLGGGDEDETKQDDSSSSFGLDDGFTPRSFPVCDDKHSELIPCLDRNLIYQMRLKLDLSLMEHYERHCPPSERRFNCLIPPPNGYKVPIKWPKSRDEVWKVNIPHTHLAHEKSDQNWMVVKGDKINFPGGGTHFHYGADKYIASMANMLNFPNNVFNNGGKLRTVFDVGCGVASFGGYLLSSDILTMSLAPNDVHQNQIQFALERGIPASLGVLGTKRLPYPSRSFELAHCSRCRIDWLQRDGILLLELDRVLRPGGYFAYSSPEAYAQDEEDLRIWREMSALVERMCWKIAAKRNQTDGPNTLKLIYDRGLMGAVHSWCEAFSTYPRTYDLLHGWDIISDIKKKGCSEVDLLLEMDRILRPSGFIIIRDKQRAVDLVKKYLKALHWEEVGTKIDSDSDQDSDNVVLVVQKKLWLTSESLRDME</sequence>
<dbReference type="GO" id="GO:0005768">
    <property type="term" value="C:endosome"/>
    <property type="evidence" value="ECO:0007669"/>
    <property type="project" value="TreeGrafter"/>
</dbReference>
<dbReference type="EC" id="2.1.1.-" evidence="11"/>
<dbReference type="EMBL" id="OU466863">
    <property type="protein sequence ID" value="CAH2079192.1"/>
    <property type="molecule type" value="Genomic_DNA"/>
</dbReference>
<keyword evidence="4 11" id="KW-0808">Transferase</keyword>
<dbReference type="Proteomes" id="UP000836841">
    <property type="component" value="Chromosome 7"/>
</dbReference>
<accession>A0AAU9T9N3</accession>
<keyword evidence="7 11" id="KW-1133">Transmembrane helix</keyword>
<dbReference type="GO" id="GO:0032259">
    <property type="term" value="P:methylation"/>
    <property type="evidence" value="ECO:0007669"/>
    <property type="project" value="UniProtKB-KW"/>
</dbReference>
<keyword evidence="8" id="KW-0333">Golgi apparatus</keyword>
<evidence type="ECO:0000256" key="7">
    <source>
        <dbReference type="ARBA" id="ARBA00022989"/>
    </source>
</evidence>
<keyword evidence="9 11" id="KW-0472">Membrane</keyword>
<evidence type="ECO:0000256" key="6">
    <source>
        <dbReference type="ARBA" id="ARBA00022968"/>
    </source>
</evidence>
<feature type="transmembrane region" description="Helical" evidence="11">
    <location>
        <begin position="12"/>
        <end position="31"/>
    </location>
</feature>
<keyword evidence="3 11" id="KW-0489">Methyltransferase</keyword>
<evidence type="ECO:0000256" key="9">
    <source>
        <dbReference type="ARBA" id="ARBA00023136"/>
    </source>
</evidence>
<evidence type="ECO:0000313" key="12">
    <source>
        <dbReference type="EMBL" id="CAH2079192.1"/>
    </source>
</evidence>
<keyword evidence="13" id="KW-1185">Reference proteome</keyword>
<evidence type="ECO:0000313" key="13">
    <source>
        <dbReference type="Proteomes" id="UP000836841"/>
    </source>
</evidence>
<evidence type="ECO:0000256" key="8">
    <source>
        <dbReference type="ARBA" id="ARBA00023034"/>
    </source>
</evidence>
<dbReference type="Gene3D" id="3.40.50.150">
    <property type="entry name" value="Vaccinia Virus protein VP39"/>
    <property type="match status" value="1"/>
</dbReference>
<dbReference type="GO" id="GO:0000139">
    <property type="term" value="C:Golgi membrane"/>
    <property type="evidence" value="ECO:0007669"/>
    <property type="project" value="UniProtKB-SubCell"/>
</dbReference>
<dbReference type="AlphaFoldDB" id="A0AAU9T9N3"/>
<evidence type="ECO:0000256" key="5">
    <source>
        <dbReference type="ARBA" id="ARBA00022692"/>
    </source>
</evidence>
<evidence type="ECO:0000256" key="2">
    <source>
        <dbReference type="ARBA" id="ARBA00008361"/>
    </source>
</evidence>
<evidence type="ECO:0000256" key="11">
    <source>
        <dbReference type="RuleBase" id="RU366043"/>
    </source>
</evidence>
<comment type="subcellular location">
    <subcellularLocation>
        <location evidence="1">Golgi apparatus membrane</location>
        <topology evidence="1">Single-pass type II membrane protein</topology>
    </subcellularLocation>
    <subcellularLocation>
        <location evidence="11">Membrane</location>
        <topology evidence="11">Single-pass type II membrane protein</topology>
    </subcellularLocation>
</comment>